<comment type="caution">
    <text evidence="1">The sequence shown here is derived from an EMBL/GenBank/DDBJ whole genome shotgun (WGS) entry which is preliminary data.</text>
</comment>
<keyword evidence="2" id="KW-1185">Reference proteome</keyword>
<dbReference type="InterPro" id="IPR058532">
    <property type="entry name" value="YjbR/MT2646/Rv2570-like"/>
</dbReference>
<evidence type="ECO:0000313" key="1">
    <source>
        <dbReference type="EMBL" id="OUD04143.1"/>
    </source>
</evidence>
<dbReference type="PANTHER" id="PTHR35145:SF1">
    <property type="entry name" value="CYTOPLASMIC PROTEIN"/>
    <property type="match status" value="1"/>
</dbReference>
<dbReference type="InterPro" id="IPR038056">
    <property type="entry name" value="YjbR-like_sf"/>
</dbReference>
<protein>
    <submittedName>
        <fullName evidence="1">Cytoplasmic protein</fullName>
    </submittedName>
</protein>
<dbReference type="Proteomes" id="UP000195105">
    <property type="component" value="Unassembled WGS sequence"/>
</dbReference>
<dbReference type="RefSeq" id="WP_086599783.1">
    <property type="nucleotide sequence ID" value="NZ_NGFN01000020.1"/>
</dbReference>
<organism evidence="1 2">
    <name type="scientific">Streptomyces swartbergensis</name>
    <dbReference type="NCBI Taxonomy" id="487165"/>
    <lineage>
        <taxon>Bacteria</taxon>
        <taxon>Bacillati</taxon>
        <taxon>Actinomycetota</taxon>
        <taxon>Actinomycetes</taxon>
        <taxon>Kitasatosporales</taxon>
        <taxon>Streptomycetaceae</taxon>
        <taxon>Streptomyces</taxon>
    </lineage>
</organism>
<dbReference type="PANTHER" id="PTHR35145">
    <property type="entry name" value="CYTOPLASMIC PROTEIN-RELATED"/>
    <property type="match status" value="1"/>
</dbReference>
<accession>A0A243S8W9</accession>
<dbReference type="SUPFAM" id="SSF142906">
    <property type="entry name" value="YjbR-like"/>
    <property type="match status" value="1"/>
</dbReference>
<reference evidence="1 2" key="1">
    <citation type="submission" date="2017-05" db="EMBL/GenBank/DDBJ databases">
        <title>Biotechnological potential of actinobacteria isolated from South African environments.</title>
        <authorList>
            <person name="Le Roes-Hill M."/>
            <person name="Prins A."/>
            <person name="Durrell K.A."/>
        </authorList>
    </citation>
    <scope>NUCLEOTIDE SEQUENCE [LARGE SCALE GENOMIC DNA]</scope>
    <source>
        <strain evidence="1 2">HMC13</strain>
    </source>
</reference>
<dbReference type="EMBL" id="NGFN01000020">
    <property type="protein sequence ID" value="OUD04143.1"/>
    <property type="molecule type" value="Genomic_DNA"/>
</dbReference>
<dbReference type="Pfam" id="PF04237">
    <property type="entry name" value="YjbR"/>
    <property type="match status" value="1"/>
</dbReference>
<evidence type="ECO:0000313" key="2">
    <source>
        <dbReference type="Proteomes" id="UP000195105"/>
    </source>
</evidence>
<name>A0A243S8W9_9ACTN</name>
<proteinExistence type="predicted"/>
<gene>
    <name evidence="1" type="ORF">CA983_05690</name>
</gene>
<dbReference type="AlphaFoldDB" id="A0A243S8W9"/>
<dbReference type="InterPro" id="IPR007351">
    <property type="entry name" value="YjbR"/>
</dbReference>
<dbReference type="Gene3D" id="3.90.1150.30">
    <property type="match status" value="1"/>
</dbReference>
<sequence length="120" mass="13390">MSLSGEQLQDTARDTALALPGVSHGRPFTEQLDVYKVAGKVFLIVTDDPDERIVTVKAQPEYGRLLQGEHPWITRGRYLDKRHWISVGAGRGVTADLVAELVDDSYHLVLETVPRNRRPG</sequence>